<keyword evidence="3" id="KW-1185">Reference proteome</keyword>
<sequence length="126" mass="14305">MQSILQNLRSQIWGEDTSGKFTDRIGSVPLFDLMQGFRSSWKARGNAPEVNTSTHSTDRSNTYQFKSSNNSDDEDNGGNNYVDHFDPHMLMKATVKATPAQRYYSPIDVDEEDGEEYNDTDDEPDN</sequence>
<gene>
    <name evidence="2" type="ORF">DPMN_044910</name>
</gene>
<evidence type="ECO:0000256" key="1">
    <source>
        <dbReference type="SAM" id="MobiDB-lite"/>
    </source>
</evidence>
<feature type="compositionally biased region" description="Acidic residues" evidence="1">
    <location>
        <begin position="108"/>
        <end position="126"/>
    </location>
</feature>
<comment type="caution">
    <text evidence="2">The sequence shown here is derived from an EMBL/GenBank/DDBJ whole genome shotgun (WGS) entry which is preliminary data.</text>
</comment>
<proteinExistence type="predicted"/>
<accession>A0A9D4HZ85</accession>
<reference evidence="2" key="1">
    <citation type="journal article" date="2019" name="bioRxiv">
        <title>The Genome of the Zebra Mussel, Dreissena polymorpha: A Resource for Invasive Species Research.</title>
        <authorList>
            <person name="McCartney M.A."/>
            <person name="Auch B."/>
            <person name="Kono T."/>
            <person name="Mallez S."/>
            <person name="Zhang Y."/>
            <person name="Obille A."/>
            <person name="Becker A."/>
            <person name="Abrahante J.E."/>
            <person name="Garbe J."/>
            <person name="Badalamenti J.P."/>
            <person name="Herman A."/>
            <person name="Mangelson H."/>
            <person name="Liachko I."/>
            <person name="Sullivan S."/>
            <person name="Sone E.D."/>
            <person name="Koren S."/>
            <person name="Silverstein K.A.T."/>
            <person name="Beckman K.B."/>
            <person name="Gohl D.M."/>
        </authorList>
    </citation>
    <scope>NUCLEOTIDE SEQUENCE</scope>
    <source>
        <strain evidence="2">Duluth1</strain>
        <tissue evidence="2">Whole animal</tissue>
    </source>
</reference>
<feature type="compositionally biased region" description="Polar residues" evidence="1">
    <location>
        <begin position="49"/>
        <end position="66"/>
    </location>
</feature>
<dbReference type="Proteomes" id="UP000828390">
    <property type="component" value="Unassembled WGS sequence"/>
</dbReference>
<feature type="region of interest" description="Disordered" evidence="1">
    <location>
        <begin position="42"/>
        <end position="126"/>
    </location>
</feature>
<organism evidence="2 3">
    <name type="scientific">Dreissena polymorpha</name>
    <name type="common">Zebra mussel</name>
    <name type="synonym">Mytilus polymorpha</name>
    <dbReference type="NCBI Taxonomy" id="45954"/>
    <lineage>
        <taxon>Eukaryota</taxon>
        <taxon>Metazoa</taxon>
        <taxon>Spiralia</taxon>
        <taxon>Lophotrochozoa</taxon>
        <taxon>Mollusca</taxon>
        <taxon>Bivalvia</taxon>
        <taxon>Autobranchia</taxon>
        <taxon>Heteroconchia</taxon>
        <taxon>Euheterodonta</taxon>
        <taxon>Imparidentia</taxon>
        <taxon>Neoheterodontei</taxon>
        <taxon>Myida</taxon>
        <taxon>Dreissenoidea</taxon>
        <taxon>Dreissenidae</taxon>
        <taxon>Dreissena</taxon>
    </lineage>
</organism>
<reference evidence="2" key="2">
    <citation type="submission" date="2020-11" db="EMBL/GenBank/DDBJ databases">
        <authorList>
            <person name="McCartney M.A."/>
            <person name="Auch B."/>
            <person name="Kono T."/>
            <person name="Mallez S."/>
            <person name="Becker A."/>
            <person name="Gohl D.M."/>
            <person name="Silverstein K.A.T."/>
            <person name="Koren S."/>
            <person name="Bechman K.B."/>
            <person name="Herman A."/>
            <person name="Abrahante J.E."/>
            <person name="Garbe J."/>
        </authorList>
    </citation>
    <scope>NUCLEOTIDE SEQUENCE</scope>
    <source>
        <strain evidence="2">Duluth1</strain>
        <tissue evidence="2">Whole animal</tissue>
    </source>
</reference>
<evidence type="ECO:0000313" key="3">
    <source>
        <dbReference type="Proteomes" id="UP000828390"/>
    </source>
</evidence>
<protein>
    <submittedName>
        <fullName evidence="2">Uncharacterized protein</fullName>
    </submittedName>
</protein>
<evidence type="ECO:0000313" key="2">
    <source>
        <dbReference type="EMBL" id="KAH3738278.1"/>
    </source>
</evidence>
<name>A0A9D4HZ85_DREPO</name>
<dbReference type="EMBL" id="JAIWYP010000011">
    <property type="protein sequence ID" value="KAH3738278.1"/>
    <property type="molecule type" value="Genomic_DNA"/>
</dbReference>
<dbReference type="AlphaFoldDB" id="A0A9D4HZ85"/>